<dbReference type="VEuPathDB" id="FungiDB:GMDG_00090"/>
<evidence type="ECO:0000256" key="2">
    <source>
        <dbReference type="ARBA" id="ARBA00022490"/>
    </source>
</evidence>
<dbReference type="CDD" id="cd22211">
    <property type="entry name" value="HkD_SF"/>
    <property type="match status" value="1"/>
</dbReference>
<dbReference type="GO" id="GO:0030705">
    <property type="term" value="P:cytoskeleton-dependent intracellular transport"/>
    <property type="evidence" value="ECO:0007669"/>
    <property type="project" value="InterPro"/>
</dbReference>
<dbReference type="GO" id="GO:0051959">
    <property type="term" value="F:dynein light intermediate chain binding"/>
    <property type="evidence" value="ECO:0007669"/>
    <property type="project" value="TreeGrafter"/>
</dbReference>
<dbReference type="GO" id="GO:0008017">
    <property type="term" value="F:microtubule binding"/>
    <property type="evidence" value="ECO:0007669"/>
    <property type="project" value="TreeGrafter"/>
</dbReference>
<evidence type="ECO:0000256" key="4">
    <source>
        <dbReference type="SAM" id="Coils"/>
    </source>
</evidence>
<accession>A0A177AM15</accession>
<reference evidence="6" key="1">
    <citation type="submission" date="2016-03" db="EMBL/GenBank/DDBJ databases">
        <title>Updated assembly of Pseudogymnoascus destructans, the fungus causing white-nose syndrome of bats.</title>
        <authorList>
            <person name="Palmer J.M."/>
            <person name="Drees K.P."/>
            <person name="Foster J.T."/>
            <person name="Lindner D.L."/>
        </authorList>
    </citation>
    <scope>NUCLEOTIDE SEQUENCE [LARGE SCALE GENOMIC DNA]</scope>
    <source>
        <strain evidence="6">20631-21</strain>
    </source>
</reference>
<evidence type="ECO:0000259" key="5">
    <source>
        <dbReference type="Pfam" id="PF19047"/>
    </source>
</evidence>
<dbReference type="OrthoDB" id="2129491at2759"/>
<dbReference type="InterPro" id="IPR036872">
    <property type="entry name" value="CH_dom_sf"/>
</dbReference>
<evidence type="ECO:0000256" key="3">
    <source>
        <dbReference type="ARBA" id="ARBA00023054"/>
    </source>
</evidence>
<feature type="coiled-coil region" evidence="4">
    <location>
        <begin position="509"/>
        <end position="550"/>
    </location>
</feature>
<dbReference type="GO" id="GO:0005815">
    <property type="term" value="C:microtubule organizing center"/>
    <property type="evidence" value="ECO:0007669"/>
    <property type="project" value="TreeGrafter"/>
</dbReference>
<name>A0A177AM15_9PEZI</name>
<feature type="coiled-coil region" evidence="4">
    <location>
        <begin position="181"/>
        <end position="222"/>
    </location>
</feature>
<feature type="coiled-coil region" evidence="4">
    <location>
        <begin position="663"/>
        <end position="709"/>
    </location>
</feature>
<comment type="subcellular location">
    <subcellularLocation>
        <location evidence="1">Cytoplasm</location>
    </subcellularLocation>
</comment>
<feature type="domain" description="HOOK N-terminal" evidence="5">
    <location>
        <begin position="11"/>
        <end position="138"/>
    </location>
</feature>
<proteinExistence type="predicted"/>
<dbReference type="eggNOG" id="ENOG502RS64">
    <property type="taxonomic scope" value="Eukaryota"/>
</dbReference>
<gene>
    <name evidence="6" type="ORF">VC83_00945</name>
</gene>
<dbReference type="EMBL" id="KV441387">
    <property type="protein sequence ID" value="OAF62542.1"/>
    <property type="molecule type" value="Genomic_DNA"/>
</dbReference>
<protein>
    <recommendedName>
        <fullName evidence="5">HOOK N-terminal domain-containing protein</fullName>
    </recommendedName>
</protein>
<organism evidence="6">
    <name type="scientific">Pseudogymnoascus destructans</name>
    <dbReference type="NCBI Taxonomy" id="655981"/>
    <lineage>
        <taxon>Eukaryota</taxon>
        <taxon>Fungi</taxon>
        <taxon>Dikarya</taxon>
        <taxon>Ascomycota</taxon>
        <taxon>Pezizomycotina</taxon>
        <taxon>Leotiomycetes</taxon>
        <taxon>Thelebolales</taxon>
        <taxon>Thelebolaceae</taxon>
        <taxon>Pseudogymnoascus</taxon>
    </lineage>
</organism>
<keyword evidence="3 4" id="KW-0175">Coiled coil</keyword>
<dbReference type="PANTHER" id="PTHR18947">
    <property type="entry name" value="HOOK PROTEINS"/>
    <property type="match status" value="1"/>
</dbReference>
<keyword evidence="2" id="KW-0963">Cytoplasm</keyword>
<sequence>MSSVDSKAAQAALLHWVNTFPLHKEARSLVDLSDGKLLYQVMADIDPTFTRRRINEKKTFQAVIRGLRCYIVTECAELEELVESPSFIAISADGKTEDILELTSFLLVAAMSGPRRQDYISTIMTFDQGVQGEIKEIIEQRITEAHEARESGNKIYQPPPGKATPDEFQLEYRYGVLLGQKRGVEQENERLLKQTADLTTRLTHLQENNDSLQDHLRDAEDRLNAPVRDDETEHRIRRLEDDIRERDEVIEFQEGQLEQDRDKLARMGRELSNLKDADSRLIQLQDEIKELEFKNDELTKKANTVDRYKNKLEVQKDLQKNFKDLELENEELKTQFQHIDKIMERNSSLEASQRQFQNSISKAEMEIFEIGSQKKMLEAENSELRYSLSTQEEKIAQYEQAMFELREQSPLPEISPHGQTLAEQMQNSEGNRQSNLENFRLKAENALLKGNTLAAQENSSLRAQLEESDAHIKVIEGKYREAFEKEVITQQQLRAMMNLVDDNKKDQAFVELKRAHTSVTEQLEALQKQLTALEAEHEDAKRELLMATADCKFTPIHSQSYANVFIVSMVEKEEIDALEELKATQESLSKSFENELTALKGKYKALLIDYEAQKSQLIESLLTNNKLREALEKNTNVEDETPIVDDEPKEVPATPTQPDAGEVLKKDATIAELQAQVKELEENGNDAQKAALERENDNLKREYSMMTMAWYDLSSRVQSNTVMLQRRSEVSKSWINKQRRAVNPTGRR</sequence>
<dbReference type="GeneID" id="36284037"/>
<evidence type="ECO:0000256" key="1">
    <source>
        <dbReference type="ARBA" id="ARBA00004496"/>
    </source>
</evidence>
<evidence type="ECO:0000313" key="6">
    <source>
        <dbReference type="EMBL" id="OAF62542.1"/>
    </source>
</evidence>
<dbReference type="RefSeq" id="XP_024327814.1">
    <property type="nucleotide sequence ID" value="XM_024464631.1"/>
</dbReference>
<dbReference type="Gene3D" id="1.10.418.10">
    <property type="entry name" value="Calponin-like domain"/>
    <property type="match status" value="1"/>
</dbReference>
<feature type="coiled-coil region" evidence="4">
    <location>
        <begin position="250"/>
        <end position="335"/>
    </location>
</feature>
<feature type="coiled-coil region" evidence="4">
    <location>
        <begin position="374"/>
        <end position="408"/>
    </location>
</feature>
<dbReference type="GO" id="GO:0005737">
    <property type="term" value="C:cytoplasm"/>
    <property type="evidence" value="ECO:0007669"/>
    <property type="project" value="UniProtKB-SubCell"/>
</dbReference>
<dbReference type="Proteomes" id="UP000077154">
    <property type="component" value="Unassembled WGS sequence"/>
</dbReference>
<dbReference type="GO" id="GO:0031122">
    <property type="term" value="P:cytoplasmic microtubule organization"/>
    <property type="evidence" value="ECO:0007669"/>
    <property type="project" value="TreeGrafter"/>
</dbReference>
<dbReference type="PANTHER" id="PTHR18947:SF28">
    <property type="entry name" value="GIRDIN, ISOFORM A"/>
    <property type="match status" value="1"/>
</dbReference>
<dbReference type="InterPro" id="IPR043936">
    <property type="entry name" value="HOOK_N"/>
</dbReference>
<dbReference type="AlphaFoldDB" id="A0A177AM15"/>
<dbReference type="Pfam" id="PF19047">
    <property type="entry name" value="HOOK_N"/>
    <property type="match status" value="1"/>
</dbReference>
<dbReference type="SUPFAM" id="SSF116907">
    <property type="entry name" value="Hook domain"/>
    <property type="match status" value="1"/>
</dbReference>